<dbReference type="AlphaFoldDB" id="Q4RBN2"/>
<protein>
    <submittedName>
        <fullName evidence="2">(spotted green pufferfish) hypothetical protein</fullName>
    </submittedName>
</protein>
<dbReference type="GO" id="GO:0008184">
    <property type="term" value="F:glycogen phosphorylase activity"/>
    <property type="evidence" value="ECO:0007669"/>
    <property type="project" value="InterPro"/>
</dbReference>
<dbReference type="SUPFAM" id="SSF53756">
    <property type="entry name" value="UDP-Glycosyltransferase/glycogen phosphorylase"/>
    <property type="match status" value="1"/>
</dbReference>
<comment type="caution">
    <text evidence="2">The sequence shown here is derived from an EMBL/GenBank/DDBJ whole genome shotgun (WGS) entry which is preliminary data.</text>
</comment>
<dbReference type="PANTHER" id="PTHR11468">
    <property type="entry name" value="GLYCOGEN PHOSPHORYLASE"/>
    <property type="match status" value="1"/>
</dbReference>
<evidence type="ECO:0000256" key="1">
    <source>
        <dbReference type="ARBA" id="ARBA00006047"/>
    </source>
</evidence>
<dbReference type="Gene3D" id="3.40.50.2000">
    <property type="entry name" value="Glycogen Phosphorylase B"/>
    <property type="match status" value="1"/>
</dbReference>
<dbReference type="GO" id="GO:0005980">
    <property type="term" value="P:glycogen catabolic process"/>
    <property type="evidence" value="ECO:0007669"/>
    <property type="project" value="TreeGrafter"/>
</dbReference>
<dbReference type="EMBL" id="CAAE01021067">
    <property type="protein sequence ID" value="CAG14201.1"/>
    <property type="molecule type" value="Genomic_DNA"/>
</dbReference>
<name>Q4RBN2_TETNG</name>
<dbReference type="InterPro" id="IPR000811">
    <property type="entry name" value="Glyco_trans_35"/>
</dbReference>
<dbReference type="KEGG" id="tng:GSTEN00037209G001"/>
<proteinExistence type="inferred from homology"/>
<reference evidence="2" key="1">
    <citation type="journal article" date="2004" name="Nature">
        <title>Genome duplication in the teleost fish Tetraodon nigroviridis reveals the early vertebrate proto-karyotype.</title>
        <authorList>
            <person name="Jaillon O."/>
            <person name="Aury J.-M."/>
            <person name="Brunet F."/>
            <person name="Petit J.-L."/>
            <person name="Stange-Thomann N."/>
            <person name="Mauceli E."/>
            <person name="Bouneau L."/>
            <person name="Fischer C."/>
            <person name="Ozouf-Costaz C."/>
            <person name="Bernot A."/>
            <person name="Nicaud S."/>
            <person name="Jaffe D."/>
            <person name="Fisher S."/>
            <person name="Lutfalla G."/>
            <person name="Dossat C."/>
            <person name="Segurens B."/>
            <person name="Dasilva C."/>
            <person name="Salanoubat M."/>
            <person name="Levy M."/>
            <person name="Boudet N."/>
            <person name="Castellano S."/>
            <person name="Anthouard V."/>
            <person name="Jubin C."/>
            <person name="Castelli V."/>
            <person name="Katinka M."/>
            <person name="Vacherie B."/>
            <person name="Biemont C."/>
            <person name="Skalli Z."/>
            <person name="Cattolico L."/>
            <person name="Poulain J."/>
            <person name="De Berardinis V."/>
            <person name="Cruaud C."/>
            <person name="Duprat S."/>
            <person name="Brottier P."/>
            <person name="Coutanceau J.-P."/>
            <person name="Gouzy J."/>
            <person name="Parra G."/>
            <person name="Lardier G."/>
            <person name="Chapple C."/>
            <person name="McKernan K.J."/>
            <person name="McEwan P."/>
            <person name="Bosak S."/>
            <person name="Kellis M."/>
            <person name="Volff J.-N."/>
            <person name="Guigo R."/>
            <person name="Zody M.C."/>
            <person name="Mesirov J."/>
            <person name="Lindblad-Toh K."/>
            <person name="Birren B."/>
            <person name="Nusbaum C."/>
            <person name="Kahn D."/>
            <person name="Robinson-Rechavi M."/>
            <person name="Laudet V."/>
            <person name="Schachter V."/>
            <person name="Quetier F."/>
            <person name="Saurin W."/>
            <person name="Scarpelli C."/>
            <person name="Wincker P."/>
            <person name="Lander E.S."/>
            <person name="Weissenbach J."/>
            <person name="Roest Crollius H."/>
        </authorList>
    </citation>
    <scope>NUCLEOTIDE SEQUENCE [LARGE SCALE GENOMIC DNA]</scope>
</reference>
<dbReference type="OrthoDB" id="8924957at2759"/>
<evidence type="ECO:0000313" key="2">
    <source>
        <dbReference type="EMBL" id="CAG14201.1"/>
    </source>
</evidence>
<accession>Q4RBN2</accession>
<dbReference type="GO" id="GO:0005737">
    <property type="term" value="C:cytoplasm"/>
    <property type="evidence" value="ECO:0007669"/>
    <property type="project" value="TreeGrafter"/>
</dbReference>
<reference evidence="2" key="2">
    <citation type="submission" date="2004-02" db="EMBL/GenBank/DDBJ databases">
        <authorList>
            <consortium name="Genoscope"/>
            <consortium name="Whitehead Institute Centre for Genome Research"/>
        </authorList>
    </citation>
    <scope>NUCLEOTIDE SEQUENCE</scope>
</reference>
<comment type="similarity">
    <text evidence="1">Belongs to the glycogen phosphorylase family.</text>
</comment>
<sequence>QRVYYLSLEFYMGRTLQNTMVNLALENACDEATYQVIQNLEA</sequence>
<organism evidence="2">
    <name type="scientific">Tetraodon nigroviridis</name>
    <name type="common">Spotted green pufferfish</name>
    <name type="synonym">Chelonodon nigroviridis</name>
    <dbReference type="NCBI Taxonomy" id="99883"/>
    <lineage>
        <taxon>Eukaryota</taxon>
        <taxon>Metazoa</taxon>
        <taxon>Chordata</taxon>
        <taxon>Craniata</taxon>
        <taxon>Vertebrata</taxon>
        <taxon>Euteleostomi</taxon>
        <taxon>Actinopterygii</taxon>
        <taxon>Neopterygii</taxon>
        <taxon>Teleostei</taxon>
        <taxon>Neoteleostei</taxon>
        <taxon>Acanthomorphata</taxon>
        <taxon>Eupercaria</taxon>
        <taxon>Tetraodontiformes</taxon>
        <taxon>Tetradontoidea</taxon>
        <taxon>Tetraodontidae</taxon>
        <taxon>Tetraodon</taxon>
    </lineage>
</organism>
<feature type="non-terminal residue" evidence="2">
    <location>
        <position position="42"/>
    </location>
</feature>
<dbReference type="PANTHER" id="PTHR11468:SF32">
    <property type="entry name" value="GLYCOGEN PHOSPHORYLASE, MUSCLE FORM"/>
    <property type="match status" value="1"/>
</dbReference>
<feature type="non-terminal residue" evidence="2">
    <location>
        <position position="1"/>
    </location>
</feature>
<dbReference type="GO" id="GO:0030170">
    <property type="term" value="F:pyridoxal phosphate binding"/>
    <property type="evidence" value="ECO:0007669"/>
    <property type="project" value="TreeGrafter"/>
</dbReference>
<gene>
    <name evidence="2" type="ORF">GSTENG00037209001</name>
</gene>